<keyword evidence="6" id="KW-1185">Reference proteome</keyword>
<evidence type="ECO:0000313" key="6">
    <source>
        <dbReference type="Proteomes" id="UP000023152"/>
    </source>
</evidence>
<feature type="transmembrane region" description="Helical" evidence="3">
    <location>
        <begin position="148"/>
        <end position="170"/>
    </location>
</feature>
<accession>X6NYW3</accession>
<keyword evidence="3" id="KW-1133">Transmembrane helix</keyword>
<protein>
    <recommendedName>
        <fullName evidence="4">Small-subunit processome Utp12 domain-containing protein</fullName>
    </recommendedName>
</protein>
<evidence type="ECO:0000313" key="5">
    <source>
        <dbReference type="EMBL" id="ETO31495.1"/>
    </source>
</evidence>
<dbReference type="AlphaFoldDB" id="X6NYW3"/>
<proteinExistence type="predicted"/>
<dbReference type="GO" id="GO:0000028">
    <property type="term" value="P:ribosomal small subunit assembly"/>
    <property type="evidence" value="ECO:0007669"/>
    <property type="project" value="TreeGrafter"/>
</dbReference>
<evidence type="ECO:0000256" key="1">
    <source>
        <dbReference type="ARBA" id="ARBA00022574"/>
    </source>
</evidence>
<keyword evidence="3" id="KW-0472">Membrane</keyword>
<evidence type="ECO:0000259" key="4">
    <source>
        <dbReference type="Pfam" id="PF04003"/>
    </source>
</evidence>
<keyword evidence="3" id="KW-0812">Transmembrane</keyword>
<dbReference type="Proteomes" id="UP000023152">
    <property type="component" value="Unassembled WGS sequence"/>
</dbReference>
<evidence type="ECO:0000256" key="2">
    <source>
        <dbReference type="ARBA" id="ARBA00022737"/>
    </source>
</evidence>
<dbReference type="PANTHER" id="PTHR19858:SF0">
    <property type="entry name" value="PERIODIC TRYPTOPHAN PROTEIN 2 HOMOLOG"/>
    <property type="match status" value="1"/>
</dbReference>
<evidence type="ECO:0000256" key="3">
    <source>
        <dbReference type="SAM" id="Phobius"/>
    </source>
</evidence>
<sequence>MTSIPLDHISLTLQFLPVRYLEKILNVCAVEIVKTQYLQFFLQWIHSIFSLHGPHIKTHCLTTYSPVLRLLQKNLNYYYKNLKPICDGNNSRLEFLSSFAESFNGVKRKKLILILLKPNVLLLFRQANLSPFLLRISMLIPLQNFDEIIVIIIFFYFFLKLSLLVLNLPVQKFSFKYIF</sequence>
<dbReference type="Pfam" id="PF04003">
    <property type="entry name" value="Utp12"/>
    <property type="match status" value="1"/>
</dbReference>
<gene>
    <name evidence="5" type="ORF">RFI_05624</name>
</gene>
<dbReference type="InterPro" id="IPR007148">
    <property type="entry name" value="SSU_processome_Utp12"/>
</dbReference>
<dbReference type="GO" id="GO:0034388">
    <property type="term" value="C:Pwp2p-containing subcomplex of 90S preribosome"/>
    <property type="evidence" value="ECO:0007669"/>
    <property type="project" value="TreeGrafter"/>
</dbReference>
<dbReference type="EMBL" id="ASPP01004890">
    <property type="protein sequence ID" value="ETO31495.1"/>
    <property type="molecule type" value="Genomic_DNA"/>
</dbReference>
<dbReference type="InterPro" id="IPR027145">
    <property type="entry name" value="PWP2"/>
</dbReference>
<reference evidence="5 6" key="1">
    <citation type="journal article" date="2013" name="Curr. Biol.">
        <title>The Genome of the Foraminiferan Reticulomyxa filosa.</title>
        <authorList>
            <person name="Glockner G."/>
            <person name="Hulsmann N."/>
            <person name="Schleicher M."/>
            <person name="Noegel A.A."/>
            <person name="Eichinger L."/>
            <person name="Gallinger C."/>
            <person name="Pawlowski J."/>
            <person name="Sierra R."/>
            <person name="Euteneuer U."/>
            <person name="Pillet L."/>
            <person name="Moustafa A."/>
            <person name="Platzer M."/>
            <person name="Groth M."/>
            <person name="Szafranski K."/>
            <person name="Schliwa M."/>
        </authorList>
    </citation>
    <scope>NUCLEOTIDE SEQUENCE [LARGE SCALE GENOMIC DNA]</scope>
</reference>
<organism evidence="5 6">
    <name type="scientific">Reticulomyxa filosa</name>
    <dbReference type="NCBI Taxonomy" id="46433"/>
    <lineage>
        <taxon>Eukaryota</taxon>
        <taxon>Sar</taxon>
        <taxon>Rhizaria</taxon>
        <taxon>Retaria</taxon>
        <taxon>Foraminifera</taxon>
        <taxon>Monothalamids</taxon>
        <taxon>Reticulomyxidae</taxon>
        <taxon>Reticulomyxa</taxon>
    </lineage>
</organism>
<name>X6NYW3_RETFI</name>
<dbReference type="GO" id="GO:0032040">
    <property type="term" value="C:small-subunit processome"/>
    <property type="evidence" value="ECO:0007669"/>
    <property type="project" value="TreeGrafter"/>
</dbReference>
<keyword evidence="2" id="KW-0677">Repeat</keyword>
<feature type="domain" description="Small-subunit processome Utp12" evidence="4">
    <location>
        <begin position="2"/>
        <end position="97"/>
    </location>
</feature>
<dbReference type="GO" id="GO:0000462">
    <property type="term" value="P:maturation of SSU-rRNA from tricistronic rRNA transcript (SSU-rRNA, 5.8S rRNA, LSU-rRNA)"/>
    <property type="evidence" value="ECO:0007669"/>
    <property type="project" value="TreeGrafter"/>
</dbReference>
<dbReference type="PANTHER" id="PTHR19858">
    <property type="entry name" value="WD40 REPEAT PROTEIN"/>
    <property type="match status" value="1"/>
</dbReference>
<keyword evidence="1" id="KW-0853">WD repeat</keyword>
<comment type="caution">
    <text evidence="5">The sequence shown here is derived from an EMBL/GenBank/DDBJ whole genome shotgun (WGS) entry which is preliminary data.</text>
</comment>